<evidence type="ECO:0000313" key="5">
    <source>
        <dbReference type="EMBL" id="KAL2622336.1"/>
    </source>
</evidence>
<name>A0ABD1Y6S7_9MARC</name>
<organism evidence="5 6">
    <name type="scientific">Riccia fluitans</name>
    <dbReference type="NCBI Taxonomy" id="41844"/>
    <lineage>
        <taxon>Eukaryota</taxon>
        <taxon>Viridiplantae</taxon>
        <taxon>Streptophyta</taxon>
        <taxon>Embryophyta</taxon>
        <taxon>Marchantiophyta</taxon>
        <taxon>Marchantiopsida</taxon>
        <taxon>Marchantiidae</taxon>
        <taxon>Marchantiales</taxon>
        <taxon>Ricciaceae</taxon>
        <taxon>Riccia</taxon>
    </lineage>
</organism>
<evidence type="ECO:0000256" key="4">
    <source>
        <dbReference type="SAM" id="MobiDB-lite"/>
    </source>
</evidence>
<reference evidence="5 6" key="1">
    <citation type="submission" date="2024-09" db="EMBL/GenBank/DDBJ databases">
        <title>Chromosome-scale assembly of Riccia fluitans.</title>
        <authorList>
            <person name="Paukszto L."/>
            <person name="Sawicki J."/>
            <person name="Karawczyk K."/>
            <person name="Piernik-Szablinska J."/>
            <person name="Szczecinska M."/>
            <person name="Mazdziarz M."/>
        </authorList>
    </citation>
    <scope>NUCLEOTIDE SEQUENCE [LARGE SCALE GENOMIC DNA]</scope>
    <source>
        <strain evidence="5">Rf_01</strain>
        <tissue evidence="5">Aerial parts of the thallus</tissue>
    </source>
</reference>
<evidence type="ECO:0000256" key="3">
    <source>
        <dbReference type="PROSITE-ProRule" id="PRU00708"/>
    </source>
</evidence>
<sequence>MNSLKRRFVIEDLRIRELRCRLYPEFKDHVPVWTAAVDTLIRFHGILGAFSEFSRATTTRCQRASGFSQIRAFCTGRDAEQNLAEAVGNRQDRLGYNDGEVVEQEMQNRYHRRRTTDWPWISIIPSEPTNAVEKNDQRQPTIRAPSNPPPVPFPDIYRHPVTKKPIQVLPLDVPEKICTILKQYGWSAHTKIELRALMKEIGHLKPRQIQVVLREQRHAEVAHGFLQWAMAEANCKVDIKSFTIVMTLLGRVRNFHLLEQLLVDLDENGYALDRIIFTAAIRSYASGFRLQEAMSLFARMKEKGLRGDCVTYSVLISMFSRAKLYQEAIKLYEEMLNLGIATDTQLYNCVICTFGKAGRLDLAYEKLGEMRERGHIPDQYTYAVLIEGYAKAGRREFLDLYKEMQNEGIPLNEVIFNILFLAIGRLGRLQDAERVYADMEQVGLAANLNAFATLISMCSRSGKAAEAQRWFDKMCSLGLQPTSAIANSLLDGYSRAKQFVEANKVLECFPSWGLVPSLQTFTVCIRCLNLCERKEDGEVVQRMLACHEGSRFLKSLLDSSTPLKSLPHIISAFFSSLHSEKRQVRRDFVDALINYLYRYGFRSQGNQVWEEALASYIFPSLVEQGPEGICSVNLQHMEYGTAVVALTRTFPRLIKQFHRTEMTPKWVQIITGPLKKEREADVNFVHQAVAVLLKSLNSPFRVNTLETFSGFVGRGEDVTNWLDEPQVKTMLALKHIHVG</sequence>
<dbReference type="PANTHER" id="PTHR47447:SF17">
    <property type="entry name" value="OS12G0638900 PROTEIN"/>
    <property type="match status" value="1"/>
</dbReference>
<feature type="repeat" description="PPR" evidence="3">
    <location>
        <begin position="378"/>
        <end position="411"/>
    </location>
</feature>
<dbReference type="Proteomes" id="UP001605036">
    <property type="component" value="Unassembled WGS sequence"/>
</dbReference>
<keyword evidence="6" id="KW-1185">Reference proteome</keyword>
<protein>
    <recommendedName>
        <fullName evidence="7">Pentatricopeptide repeat-containing protein</fullName>
    </recommendedName>
</protein>
<comment type="similarity">
    <text evidence="1">Belongs to the PPR family. P subfamily.</text>
</comment>
<dbReference type="InterPro" id="IPR002885">
    <property type="entry name" value="PPR_rpt"/>
</dbReference>
<dbReference type="Pfam" id="PF01535">
    <property type="entry name" value="PPR"/>
    <property type="match status" value="1"/>
</dbReference>
<dbReference type="AlphaFoldDB" id="A0ABD1Y6S7"/>
<dbReference type="InterPro" id="IPR011990">
    <property type="entry name" value="TPR-like_helical_dom_sf"/>
</dbReference>
<feature type="region of interest" description="Disordered" evidence="4">
    <location>
        <begin position="131"/>
        <end position="151"/>
    </location>
</feature>
<evidence type="ECO:0000256" key="2">
    <source>
        <dbReference type="ARBA" id="ARBA00022737"/>
    </source>
</evidence>
<feature type="repeat" description="PPR" evidence="3">
    <location>
        <begin position="343"/>
        <end position="377"/>
    </location>
</feature>
<feature type="repeat" description="PPR" evidence="3">
    <location>
        <begin position="273"/>
        <end position="307"/>
    </location>
</feature>
<evidence type="ECO:0008006" key="7">
    <source>
        <dbReference type="Google" id="ProtNLM"/>
    </source>
</evidence>
<dbReference type="Pfam" id="PF13812">
    <property type="entry name" value="PPR_3"/>
    <property type="match status" value="1"/>
</dbReference>
<gene>
    <name evidence="5" type="ORF">R1flu_002541</name>
</gene>
<dbReference type="Pfam" id="PF13041">
    <property type="entry name" value="PPR_2"/>
    <property type="match status" value="2"/>
</dbReference>
<keyword evidence="2" id="KW-0677">Repeat</keyword>
<feature type="repeat" description="PPR" evidence="3">
    <location>
        <begin position="308"/>
        <end position="342"/>
    </location>
</feature>
<dbReference type="NCBIfam" id="TIGR00756">
    <property type="entry name" value="PPR"/>
    <property type="match status" value="5"/>
</dbReference>
<evidence type="ECO:0000256" key="1">
    <source>
        <dbReference type="ARBA" id="ARBA00007626"/>
    </source>
</evidence>
<feature type="repeat" description="PPR" evidence="3">
    <location>
        <begin position="447"/>
        <end position="481"/>
    </location>
</feature>
<proteinExistence type="inferred from homology"/>
<evidence type="ECO:0000313" key="6">
    <source>
        <dbReference type="Proteomes" id="UP001605036"/>
    </source>
</evidence>
<dbReference type="PROSITE" id="PS51375">
    <property type="entry name" value="PPR"/>
    <property type="match status" value="7"/>
</dbReference>
<comment type="caution">
    <text evidence="5">The sequence shown here is derived from an EMBL/GenBank/DDBJ whole genome shotgun (WGS) entry which is preliminary data.</text>
</comment>
<accession>A0ABD1Y6S7</accession>
<feature type="repeat" description="PPR" evidence="3">
    <location>
        <begin position="412"/>
        <end position="446"/>
    </location>
</feature>
<feature type="repeat" description="PPR" evidence="3">
    <location>
        <begin position="482"/>
        <end position="516"/>
    </location>
</feature>
<dbReference type="Gene3D" id="1.25.40.10">
    <property type="entry name" value="Tetratricopeptide repeat domain"/>
    <property type="match status" value="3"/>
</dbReference>
<dbReference type="SUPFAM" id="SSF81901">
    <property type="entry name" value="HCP-like"/>
    <property type="match status" value="1"/>
</dbReference>
<dbReference type="PANTHER" id="PTHR47447">
    <property type="entry name" value="OS03G0856100 PROTEIN"/>
    <property type="match status" value="1"/>
</dbReference>
<dbReference type="EMBL" id="JBHFFA010000006">
    <property type="protein sequence ID" value="KAL2622336.1"/>
    <property type="molecule type" value="Genomic_DNA"/>
</dbReference>